<gene>
    <name evidence="1" type="ORF">S01H4_15427</name>
</gene>
<sequence length="84" mass="9254">MNKKTDSQKIKLDENVKKLVIARIEAQMSSNLRLSIGAEGSLDKEKMIEHVERGDDIGNQIAHAHLNFIKAQASGQLISALNTV</sequence>
<proteinExistence type="predicted"/>
<organism evidence="1">
    <name type="scientific">marine sediment metagenome</name>
    <dbReference type="NCBI Taxonomy" id="412755"/>
    <lineage>
        <taxon>unclassified sequences</taxon>
        <taxon>metagenomes</taxon>
        <taxon>ecological metagenomes</taxon>
    </lineage>
</organism>
<dbReference type="EMBL" id="BART01006762">
    <property type="protein sequence ID" value="GAG69339.1"/>
    <property type="molecule type" value="Genomic_DNA"/>
</dbReference>
<evidence type="ECO:0000313" key="1">
    <source>
        <dbReference type="EMBL" id="GAG69339.1"/>
    </source>
</evidence>
<protein>
    <submittedName>
        <fullName evidence="1">Uncharacterized protein</fullName>
    </submittedName>
</protein>
<dbReference type="AlphaFoldDB" id="X0ZIY2"/>
<reference evidence="1" key="1">
    <citation type="journal article" date="2014" name="Front. Microbiol.">
        <title>High frequency of phylogenetically diverse reductive dehalogenase-homologous genes in deep subseafloor sedimentary metagenomes.</title>
        <authorList>
            <person name="Kawai M."/>
            <person name="Futagami T."/>
            <person name="Toyoda A."/>
            <person name="Takaki Y."/>
            <person name="Nishi S."/>
            <person name="Hori S."/>
            <person name="Arai W."/>
            <person name="Tsubouchi T."/>
            <person name="Morono Y."/>
            <person name="Uchiyama I."/>
            <person name="Ito T."/>
            <person name="Fujiyama A."/>
            <person name="Inagaki F."/>
            <person name="Takami H."/>
        </authorList>
    </citation>
    <scope>NUCLEOTIDE SEQUENCE</scope>
    <source>
        <strain evidence="1">Expedition CK06-06</strain>
    </source>
</reference>
<accession>X0ZIY2</accession>
<name>X0ZIY2_9ZZZZ</name>
<comment type="caution">
    <text evidence="1">The sequence shown here is derived from an EMBL/GenBank/DDBJ whole genome shotgun (WGS) entry which is preliminary data.</text>
</comment>